<dbReference type="EC" id="2.1.1.192" evidence="12"/>
<dbReference type="SFLD" id="SFLDS00029">
    <property type="entry name" value="Radical_SAM"/>
    <property type="match status" value="1"/>
</dbReference>
<dbReference type="SUPFAM" id="SSF102114">
    <property type="entry name" value="Radical SAM enzymes"/>
    <property type="match status" value="1"/>
</dbReference>
<dbReference type="PATRIC" id="fig|525903.6.peg.1389"/>
<feature type="domain" description="Radical SAM core" evidence="14">
    <location>
        <begin position="98"/>
        <end position="327"/>
    </location>
</feature>
<evidence type="ECO:0000313" key="16">
    <source>
        <dbReference type="Proteomes" id="UP000002030"/>
    </source>
</evidence>
<dbReference type="HAMAP" id="MF_01849">
    <property type="entry name" value="RNA_methyltr_RlmN"/>
    <property type="match status" value="1"/>
</dbReference>
<dbReference type="Proteomes" id="UP000002030">
    <property type="component" value="Chromosome"/>
</dbReference>
<evidence type="ECO:0000256" key="7">
    <source>
        <dbReference type="ARBA" id="ARBA00022691"/>
    </source>
</evidence>
<dbReference type="Gene3D" id="1.10.150.530">
    <property type="match status" value="1"/>
</dbReference>
<feature type="compositionally biased region" description="Basic and acidic residues" evidence="13">
    <location>
        <begin position="419"/>
        <end position="432"/>
    </location>
</feature>
<dbReference type="SFLD" id="SFLDF00275">
    <property type="entry name" value="adenosine_C2_methyltransferase"/>
    <property type="match status" value="1"/>
</dbReference>
<keyword evidence="16" id="KW-1185">Reference proteome</keyword>
<feature type="binding site" evidence="12">
    <location>
        <position position="190"/>
    </location>
    <ligand>
        <name>S-adenosyl-L-methionine</name>
        <dbReference type="ChEBI" id="CHEBI:59789"/>
    </ligand>
</feature>
<comment type="caution">
    <text evidence="12">Lacks conserved residue(s) required for the propagation of feature annotation.</text>
</comment>
<evidence type="ECO:0000256" key="12">
    <source>
        <dbReference type="HAMAP-Rule" id="MF_01849"/>
    </source>
</evidence>
<dbReference type="GO" id="GO:0070040">
    <property type="term" value="F:rRNA (adenine(2503)-C2-)-methyltransferase activity"/>
    <property type="evidence" value="ECO:0007669"/>
    <property type="project" value="UniProtKB-UniRule"/>
</dbReference>
<evidence type="ECO:0000256" key="11">
    <source>
        <dbReference type="ARBA" id="ARBA00023014"/>
    </source>
</evidence>
<dbReference type="GO" id="GO:0005737">
    <property type="term" value="C:cytoplasm"/>
    <property type="evidence" value="ECO:0007669"/>
    <property type="project" value="UniProtKB-SubCell"/>
</dbReference>
<keyword evidence="12" id="KW-1015">Disulfide bond</keyword>
<dbReference type="GO" id="GO:0019843">
    <property type="term" value="F:rRNA binding"/>
    <property type="evidence" value="ECO:0007669"/>
    <property type="project" value="UniProtKB-UniRule"/>
</dbReference>
<dbReference type="PANTHER" id="PTHR30544:SF5">
    <property type="entry name" value="RADICAL SAM CORE DOMAIN-CONTAINING PROTEIN"/>
    <property type="match status" value="1"/>
</dbReference>
<dbReference type="InterPro" id="IPR040072">
    <property type="entry name" value="Methyltransferase_A"/>
</dbReference>
<keyword evidence="2 12" id="KW-0004">4Fe-4S</keyword>
<protein>
    <recommendedName>
        <fullName evidence="12">Probable dual-specificity RNA methyltransferase RlmN</fullName>
        <ecNumber evidence="12">2.1.1.192</ecNumber>
    </recommendedName>
    <alternativeName>
        <fullName evidence="12">23S rRNA (adenine(2503)-C(2))-methyltransferase</fullName>
    </alternativeName>
    <alternativeName>
        <fullName evidence="12">23S rRNA m2A2503 methyltransferase</fullName>
    </alternativeName>
    <alternativeName>
        <fullName evidence="12">Ribosomal RNA large subunit methyltransferase N</fullName>
    </alternativeName>
    <alternativeName>
        <fullName evidence="12">tRNA (adenine(37)-C(2))-methyltransferase</fullName>
    </alternativeName>
    <alternativeName>
        <fullName evidence="12">tRNA m2A37 methyltransferase</fullName>
    </alternativeName>
</protein>
<dbReference type="RefSeq" id="WP_012870130.1">
    <property type="nucleotide sequence ID" value="NC_013522.1"/>
</dbReference>
<feature type="binding site" evidence="12">
    <location>
        <position position="116"/>
    </location>
    <ligand>
        <name>[4Fe-4S] cluster</name>
        <dbReference type="ChEBI" id="CHEBI:49883"/>
        <note>4Fe-4S-S-AdoMet</note>
    </ligand>
</feature>
<dbReference type="CDD" id="cd01335">
    <property type="entry name" value="Radical_SAM"/>
    <property type="match status" value="1"/>
</dbReference>
<dbReference type="eggNOG" id="COG0820">
    <property type="taxonomic scope" value="Bacteria"/>
</dbReference>
<evidence type="ECO:0000256" key="4">
    <source>
        <dbReference type="ARBA" id="ARBA00022552"/>
    </source>
</evidence>
<feature type="binding site" evidence="12">
    <location>
        <begin position="213"/>
        <end position="215"/>
    </location>
    <ligand>
        <name>S-adenosyl-L-methionine</name>
        <dbReference type="ChEBI" id="CHEBI:59789"/>
    </ligand>
</feature>
<keyword evidence="8 12" id="KW-0819">tRNA processing</keyword>
<evidence type="ECO:0000256" key="1">
    <source>
        <dbReference type="ARBA" id="ARBA00004496"/>
    </source>
</evidence>
<evidence type="ECO:0000256" key="6">
    <source>
        <dbReference type="ARBA" id="ARBA00022679"/>
    </source>
</evidence>
<keyword evidence="3 12" id="KW-0963">Cytoplasm</keyword>
<comment type="cofactor">
    <cofactor evidence="12">
        <name>[4Fe-4S] cluster</name>
        <dbReference type="ChEBI" id="CHEBI:49883"/>
    </cofactor>
    <text evidence="12">Binds 1 [4Fe-4S] cluster. The cluster is coordinated with 3 cysteines and an exchangeable S-adenosyl-L-methionine.</text>
</comment>
<dbReference type="InterPro" id="IPR007197">
    <property type="entry name" value="rSAM"/>
</dbReference>
<organism evidence="15 16">
    <name type="scientific">Thermanaerovibrio acidaminovorans (strain ATCC 49978 / DSM 6589 / Su883)</name>
    <name type="common">Selenomonas acidaminovorans</name>
    <dbReference type="NCBI Taxonomy" id="525903"/>
    <lineage>
        <taxon>Bacteria</taxon>
        <taxon>Thermotogati</taxon>
        <taxon>Synergistota</taxon>
        <taxon>Synergistia</taxon>
        <taxon>Synergistales</taxon>
        <taxon>Synergistaceae</taxon>
        <taxon>Thermanaerovibrio</taxon>
    </lineage>
</organism>
<feature type="compositionally biased region" description="Gly residues" evidence="13">
    <location>
        <begin position="444"/>
        <end position="462"/>
    </location>
</feature>
<evidence type="ECO:0000256" key="10">
    <source>
        <dbReference type="ARBA" id="ARBA00023004"/>
    </source>
</evidence>
<keyword evidence="7 12" id="KW-0949">S-adenosyl-L-methionine</keyword>
<dbReference type="GO" id="GO:0046872">
    <property type="term" value="F:metal ion binding"/>
    <property type="evidence" value="ECO:0007669"/>
    <property type="project" value="UniProtKB-KW"/>
</dbReference>
<evidence type="ECO:0000256" key="3">
    <source>
        <dbReference type="ARBA" id="ARBA00022490"/>
    </source>
</evidence>
<dbReference type="SFLD" id="SFLDG01062">
    <property type="entry name" value="methyltransferase_(Class_A)"/>
    <property type="match status" value="1"/>
</dbReference>
<sequence length="462" mass="49707">MSKMDALSLSYEDWVREMEALGEKRFRADQVCGWFYRRHVFEFQLMSDLSLELRNRLDGAFRVGLPKMLGMRASGRDGTKKFLFDFDGSSVESVAIWHPGRITACVSTQVGCPLGCPFCATGQSGFERNMTVGEMVGQFLAMEARLGEIKNLVFMGMGEPMLNYHNLIGAIRNLNHPKMRGLGIRHITVSTSGIIPGILNLAREGLGVRLAVSLHAPNDELRDQLVPINAQYPLKELKRALMEYQEITGDRITIEYSLFDQVNDSVPMARQLGEYLKGLSAFVNLIPGSCVGDQRFRPSPPFRVRAFGDLLTAMGYPVAMRQSKGSDVGGACGQLRRQVSPGIQEASPQGGQRGGEQAPKAPGPAGDSKPDRGPNKGGRRQASASKGEGGKASGGDSGGSRRGGHKKPAAGGRSAPEGNRPRGEGPGKRDRSGPGPAGRPRGPRGNGPRGKRPGGAGRNKGR</sequence>
<feature type="binding site" evidence="12">
    <location>
        <begin position="158"/>
        <end position="159"/>
    </location>
    <ligand>
        <name>S-adenosyl-L-methionine</name>
        <dbReference type="ChEBI" id="CHEBI:59789"/>
    </ligand>
</feature>
<dbReference type="InterPro" id="IPR048641">
    <property type="entry name" value="RlmN_N"/>
</dbReference>
<reference evidence="15 16" key="1">
    <citation type="journal article" date="2009" name="Stand. Genomic Sci.">
        <title>Complete genome sequence of Thermanaerovibrio acidaminovorans type strain (Su883).</title>
        <authorList>
            <person name="Chovatia M."/>
            <person name="Sikorski J."/>
            <person name="Schroder M."/>
            <person name="Lapidus A."/>
            <person name="Nolan M."/>
            <person name="Tice H."/>
            <person name="Glavina Del Rio T."/>
            <person name="Copeland A."/>
            <person name="Cheng J.F."/>
            <person name="Lucas S."/>
            <person name="Chen F."/>
            <person name="Bruce D."/>
            <person name="Goodwin L."/>
            <person name="Pitluck S."/>
            <person name="Ivanova N."/>
            <person name="Mavromatis K."/>
            <person name="Ovchinnikova G."/>
            <person name="Pati A."/>
            <person name="Chen A."/>
            <person name="Palaniappan K."/>
            <person name="Land M."/>
            <person name="Hauser L."/>
            <person name="Chang Y.J."/>
            <person name="Jeffries C.D."/>
            <person name="Chain P."/>
            <person name="Saunders E."/>
            <person name="Detter J.C."/>
            <person name="Brettin T."/>
            <person name="Rohde M."/>
            <person name="Goker M."/>
            <person name="Spring S."/>
            <person name="Bristow J."/>
            <person name="Markowitz V."/>
            <person name="Hugenholtz P."/>
            <person name="Kyrpides N.C."/>
            <person name="Klenk H.P."/>
            <person name="Eisen J.A."/>
        </authorList>
    </citation>
    <scope>NUCLEOTIDE SEQUENCE [LARGE SCALE GENOMIC DNA]</scope>
    <source>
        <strain evidence="16">ATCC 49978 / DSM 6589 / Su883</strain>
    </source>
</reference>
<evidence type="ECO:0000256" key="13">
    <source>
        <dbReference type="SAM" id="MobiDB-lite"/>
    </source>
</evidence>
<keyword evidence="9 12" id="KW-0479">Metal-binding</keyword>
<accession>D1B6H8</accession>
<comment type="catalytic activity">
    <reaction evidence="12">
        <text>adenosine(37) in tRNA + 2 reduced [2Fe-2S]-[ferredoxin] + 2 S-adenosyl-L-methionine = 2-methyladenosine(37) in tRNA + 5'-deoxyadenosine + L-methionine + 2 oxidized [2Fe-2S]-[ferredoxin] + S-adenosyl-L-homocysteine</text>
        <dbReference type="Rhea" id="RHEA:43332"/>
        <dbReference type="Rhea" id="RHEA-COMP:10000"/>
        <dbReference type="Rhea" id="RHEA-COMP:10001"/>
        <dbReference type="Rhea" id="RHEA-COMP:10162"/>
        <dbReference type="Rhea" id="RHEA-COMP:10485"/>
        <dbReference type="ChEBI" id="CHEBI:17319"/>
        <dbReference type="ChEBI" id="CHEBI:33737"/>
        <dbReference type="ChEBI" id="CHEBI:33738"/>
        <dbReference type="ChEBI" id="CHEBI:57844"/>
        <dbReference type="ChEBI" id="CHEBI:57856"/>
        <dbReference type="ChEBI" id="CHEBI:59789"/>
        <dbReference type="ChEBI" id="CHEBI:74411"/>
        <dbReference type="ChEBI" id="CHEBI:74497"/>
        <dbReference type="EC" id="2.1.1.192"/>
    </reaction>
</comment>
<comment type="similarity">
    <text evidence="12">Belongs to the radical SAM superfamily. RlmN family.</text>
</comment>
<dbReference type="Pfam" id="PF04055">
    <property type="entry name" value="Radical_SAM"/>
    <property type="match status" value="1"/>
</dbReference>
<dbReference type="InterPro" id="IPR013785">
    <property type="entry name" value="Aldolase_TIM"/>
</dbReference>
<dbReference type="STRING" id="525903.Taci_1388"/>
<dbReference type="NCBIfam" id="TIGR00048">
    <property type="entry name" value="rRNA_mod_RlmN"/>
    <property type="match status" value="1"/>
</dbReference>
<dbReference type="GO" id="GO:0070475">
    <property type="term" value="P:rRNA base methylation"/>
    <property type="evidence" value="ECO:0007669"/>
    <property type="project" value="UniProtKB-UniRule"/>
</dbReference>
<comment type="function">
    <text evidence="12">Specifically methylates position 2 of adenine 2503 in 23S rRNA and position 2 of adenine 37 in tRNAs.</text>
</comment>
<dbReference type="GO" id="GO:0002935">
    <property type="term" value="F:tRNA (adenine(37)-C2)-methyltransferase activity"/>
    <property type="evidence" value="ECO:0007669"/>
    <property type="project" value="UniProtKB-UniRule"/>
</dbReference>
<evidence type="ECO:0000313" key="15">
    <source>
        <dbReference type="EMBL" id="ACZ19619.1"/>
    </source>
</evidence>
<keyword evidence="6 12" id="KW-0808">Transferase</keyword>
<keyword evidence="5 12" id="KW-0489">Methyltransferase</keyword>
<comment type="subcellular location">
    <subcellularLocation>
        <location evidence="1 12">Cytoplasm</location>
    </subcellularLocation>
</comment>
<dbReference type="InterPro" id="IPR058240">
    <property type="entry name" value="rSAM_sf"/>
</dbReference>
<feature type="binding site" evidence="12">
    <location>
        <position position="119"/>
    </location>
    <ligand>
        <name>[4Fe-4S] cluster</name>
        <dbReference type="ChEBI" id="CHEBI:49883"/>
        <note>4Fe-4S-S-AdoMet</note>
    </ligand>
</feature>
<keyword evidence="10 12" id="KW-0408">Iron</keyword>
<dbReference type="KEGG" id="tai:Taci_1388"/>
<dbReference type="AlphaFoldDB" id="D1B6H8"/>
<dbReference type="PANTHER" id="PTHR30544">
    <property type="entry name" value="23S RRNA METHYLTRANSFERASE"/>
    <property type="match status" value="1"/>
</dbReference>
<evidence type="ECO:0000259" key="14">
    <source>
        <dbReference type="PROSITE" id="PS51918"/>
    </source>
</evidence>
<dbReference type="GO" id="GO:0051539">
    <property type="term" value="F:4 iron, 4 sulfur cluster binding"/>
    <property type="evidence" value="ECO:0007669"/>
    <property type="project" value="UniProtKB-UniRule"/>
</dbReference>
<dbReference type="OrthoDB" id="9793973at2"/>
<feature type="active site" description="S-methylcysteine intermediate" evidence="12">
    <location>
        <position position="332"/>
    </location>
</feature>
<dbReference type="Gene3D" id="3.20.20.70">
    <property type="entry name" value="Aldolase class I"/>
    <property type="match status" value="1"/>
</dbReference>
<evidence type="ECO:0000256" key="8">
    <source>
        <dbReference type="ARBA" id="ARBA00022694"/>
    </source>
</evidence>
<dbReference type="InterPro" id="IPR004383">
    <property type="entry name" value="rRNA_lsu_MTrfase_RlmN/Cfr"/>
</dbReference>
<feature type="active site" description="Proton acceptor" evidence="12">
    <location>
        <position position="92"/>
    </location>
</feature>
<evidence type="ECO:0000256" key="5">
    <source>
        <dbReference type="ARBA" id="ARBA00022603"/>
    </source>
</evidence>
<evidence type="ECO:0000256" key="9">
    <source>
        <dbReference type="ARBA" id="ARBA00022723"/>
    </source>
</evidence>
<evidence type="ECO:0000256" key="2">
    <source>
        <dbReference type="ARBA" id="ARBA00022485"/>
    </source>
</evidence>
<feature type="compositionally biased region" description="Gly residues" evidence="13">
    <location>
        <begin position="390"/>
        <end position="401"/>
    </location>
</feature>
<feature type="region of interest" description="Disordered" evidence="13">
    <location>
        <begin position="341"/>
        <end position="462"/>
    </location>
</feature>
<keyword evidence="11 12" id="KW-0411">Iron-sulfur</keyword>
<proteinExistence type="inferred from homology"/>
<feature type="binding site" evidence="12">
    <location>
        <position position="112"/>
    </location>
    <ligand>
        <name>[4Fe-4S] cluster</name>
        <dbReference type="ChEBI" id="CHEBI:49883"/>
        <note>4Fe-4S-S-AdoMet</note>
    </ligand>
</feature>
<comment type="catalytic activity">
    <reaction evidence="12">
        <text>adenosine(2503) in 23S rRNA + 2 reduced [2Fe-2S]-[ferredoxin] + 2 S-adenosyl-L-methionine = 2-methyladenosine(2503) in 23S rRNA + 5'-deoxyadenosine + L-methionine + 2 oxidized [2Fe-2S]-[ferredoxin] + S-adenosyl-L-homocysteine</text>
        <dbReference type="Rhea" id="RHEA:42916"/>
        <dbReference type="Rhea" id="RHEA-COMP:10000"/>
        <dbReference type="Rhea" id="RHEA-COMP:10001"/>
        <dbReference type="Rhea" id="RHEA-COMP:10152"/>
        <dbReference type="Rhea" id="RHEA-COMP:10282"/>
        <dbReference type="ChEBI" id="CHEBI:17319"/>
        <dbReference type="ChEBI" id="CHEBI:33737"/>
        <dbReference type="ChEBI" id="CHEBI:33738"/>
        <dbReference type="ChEBI" id="CHEBI:57844"/>
        <dbReference type="ChEBI" id="CHEBI:57856"/>
        <dbReference type="ChEBI" id="CHEBI:59789"/>
        <dbReference type="ChEBI" id="CHEBI:74411"/>
        <dbReference type="ChEBI" id="CHEBI:74497"/>
        <dbReference type="EC" id="2.1.1.192"/>
    </reaction>
</comment>
<dbReference type="InterPro" id="IPR027492">
    <property type="entry name" value="RNA_MTrfase_RlmN"/>
</dbReference>
<comment type="miscellaneous">
    <text evidence="12">Reaction proceeds by a ping-pong mechanism involving intermediate methylation of a conserved cysteine residue.</text>
</comment>
<keyword evidence="4 12" id="KW-0698">rRNA processing</keyword>
<dbReference type="GO" id="GO:0030488">
    <property type="term" value="P:tRNA methylation"/>
    <property type="evidence" value="ECO:0007669"/>
    <property type="project" value="UniProtKB-UniRule"/>
</dbReference>
<gene>
    <name evidence="12" type="primary">rlmN</name>
    <name evidence="15" type="ordered locus">Taci_1388</name>
</gene>
<dbReference type="EnsemblBacteria" id="ACZ19619">
    <property type="protein sequence ID" value="ACZ19619"/>
    <property type="gene ID" value="Taci_1388"/>
</dbReference>
<dbReference type="Pfam" id="PF21016">
    <property type="entry name" value="RlmN_N"/>
    <property type="match status" value="1"/>
</dbReference>
<dbReference type="GO" id="GO:0000049">
    <property type="term" value="F:tRNA binding"/>
    <property type="evidence" value="ECO:0007669"/>
    <property type="project" value="UniProtKB-UniRule"/>
</dbReference>
<dbReference type="EMBL" id="CP001818">
    <property type="protein sequence ID" value="ACZ19619.1"/>
    <property type="molecule type" value="Genomic_DNA"/>
</dbReference>
<name>D1B6H8_THEAS</name>
<dbReference type="HOGENOM" id="CLU_029101_0_1_0"/>
<dbReference type="PROSITE" id="PS51918">
    <property type="entry name" value="RADICAL_SAM"/>
    <property type="match status" value="1"/>
</dbReference>